<evidence type="ECO:0000313" key="1">
    <source>
        <dbReference type="EMBL" id="GEQ00461.1"/>
    </source>
</evidence>
<proteinExistence type="predicted"/>
<dbReference type="AlphaFoldDB" id="A0A380BWQ4"/>
<dbReference type="EMBL" id="BKAV01000015">
    <property type="protein sequence ID" value="GEQ00461.1"/>
    <property type="molecule type" value="Genomic_DNA"/>
</dbReference>
<dbReference type="Proteomes" id="UP000254956">
    <property type="component" value="Unassembled WGS sequence"/>
</dbReference>
<dbReference type="Proteomes" id="UP000321598">
    <property type="component" value="Unassembled WGS sequence"/>
</dbReference>
<keyword evidence="4" id="KW-1185">Reference proteome</keyword>
<name>A0A380BWQ4_9STAP</name>
<evidence type="ECO:0000313" key="2">
    <source>
        <dbReference type="EMBL" id="SUJ07373.1"/>
    </source>
</evidence>
<dbReference type="SUPFAM" id="SSF53850">
    <property type="entry name" value="Periplasmic binding protein-like II"/>
    <property type="match status" value="1"/>
</dbReference>
<dbReference type="RefSeq" id="WP_002510387.1">
    <property type="nucleotide sequence ID" value="NZ_AP019698.1"/>
</dbReference>
<gene>
    <name evidence="2" type="ORF">NCTC12413_00141</name>
    <name evidence="1" type="ORF">SAR03_14980</name>
</gene>
<evidence type="ECO:0000313" key="4">
    <source>
        <dbReference type="Proteomes" id="UP000321598"/>
    </source>
</evidence>
<evidence type="ECO:0000313" key="3">
    <source>
        <dbReference type="Proteomes" id="UP000254956"/>
    </source>
</evidence>
<sequence>MKAIEDIKFIHTLGPINTNCEQAAYKWLEENKIEGEVFLHNTLEDALLEVKKNDFAALLGCVVYPDLHKIVFSNLNDLSLVDCFIMPTYNMILATNDDTKDLGNSIIATHPAPSGLAYDFTVSKNIKLVNSNSQAALQCSKGLSDACITTLPAAQKYSLKVIKDFGEVPMGFTIHY</sequence>
<dbReference type="EMBL" id="UGZE01000001">
    <property type="protein sequence ID" value="SUJ07373.1"/>
    <property type="molecule type" value="Genomic_DNA"/>
</dbReference>
<reference evidence="1 4" key="2">
    <citation type="submission" date="2019-07" db="EMBL/GenBank/DDBJ databases">
        <title>Whole genome shotgun sequence of Staphylococcus arlettae NBRC 109765.</title>
        <authorList>
            <person name="Hosoyama A."/>
            <person name="Uohara A."/>
            <person name="Ohji S."/>
            <person name="Ichikawa N."/>
        </authorList>
    </citation>
    <scope>NUCLEOTIDE SEQUENCE [LARGE SCALE GENOMIC DNA]</scope>
    <source>
        <strain evidence="1 4">NBRC 109765</strain>
    </source>
</reference>
<accession>A0A380BWQ4</accession>
<protein>
    <submittedName>
        <fullName evidence="2">Prephenate dehydratase</fullName>
    </submittedName>
</protein>
<reference evidence="2 3" key="1">
    <citation type="submission" date="2018-06" db="EMBL/GenBank/DDBJ databases">
        <authorList>
            <consortium name="Pathogen Informatics"/>
            <person name="Doyle S."/>
        </authorList>
    </citation>
    <scope>NUCLEOTIDE SEQUENCE [LARGE SCALE GENOMIC DNA]</scope>
    <source>
        <strain evidence="2 3">NCTC12413</strain>
    </source>
</reference>
<organism evidence="2 3">
    <name type="scientific">Staphylococcus arlettae</name>
    <dbReference type="NCBI Taxonomy" id="29378"/>
    <lineage>
        <taxon>Bacteria</taxon>
        <taxon>Bacillati</taxon>
        <taxon>Bacillota</taxon>
        <taxon>Bacilli</taxon>
        <taxon>Bacillales</taxon>
        <taxon>Staphylococcaceae</taxon>
        <taxon>Staphylococcus</taxon>
    </lineage>
</organism>
<dbReference type="STRING" id="1212545.SARL_08339"/>